<gene>
    <name evidence="1" type="ORF">M9H77_33939</name>
</gene>
<evidence type="ECO:0000313" key="2">
    <source>
        <dbReference type="Proteomes" id="UP001060085"/>
    </source>
</evidence>
<sequence length="245" mass="27689">MIFRLSRKSAFVLFSPNWLILVVSWIHHNRGSKAMWGRSFVGSIMSSRLFLSHLWLLLFALAAPASSYTIMMDTKVLQVGKELRKESLPLEMGSCLYQLQGLQPHKWYEVKISYPASIPSSFSLQLKKGISDMGLNLGRKLLNTEKLIFKTDKPDNVNDQGGLYVLVNVQPEGFVAIPGVQERKYVIFNIVCDELLLGIPHEAWYVVILVVLCLGVALMIPSFLPPYLLPKKQDLHEDQAISKDS</sequence>
<name>A0ACB9ZKM2_CATRO</name>
<evidence type="ECO:0000313" key="1">
    <source>
        <dbReference type="EMBL" id="KAI5647934.1"/>
    </source>
</evidence>
<comment type="caution">
    <text evidence="1">The sequence shown here is derived from an EMBL/GenBank/DDBJ whole genome shotgun (WGS) entry which is preliminary data.</text>
</comment>
<reference evidence="2" key="1">
    <citation type="journal article" date="2023" name="Nat. Plants">
        <title>Single-cell RNA sequencing provides a high-resolution roadmap for understanding the multicellular compartmentation of specialized metabolism.</title>
        <authorList>
            <person name="Sun S."/>
            <person name="Shen X."/>
            <person name="Li Y."/>
            <person name="Li Y."/>
            <person name="Wang S."/>
            <person name="Li R."/>
            <person name="Zhang H."/>
            <person name="Shen G."/>
            <person name="Guo B."/>
            <person name="Wei J."/>
            <person name="Xu J."/>
            <person name="St-Pierre B."/>
            <person name="Chen S."/>
            <person name="Sun C."/>
        </authorList>
    </citation>
    <scope>NUCLEOTIDE SEQUENCE [LARGE SCALE GENOMIC DNA]</scope>
</reference>
<keyword evidence="2" id="KW-1185">Reference proteome</keyword>
<proteinExistence type="predicted"/>
<dbReference type="Proteomes" id="UP001060085">
    <property type="component" value="Linkage Group LG08"/>
</dbReference>
<organism evidence="1 2">
    <name type="scientific">Catharanthus roseus</name>
    <name type="common">Madagascar periwinkle</name>
    <name type="synonym">Vinca rosea</name>
    <dbReference type="NCBI Taxonomy" id="4058"/>
    <lineage>
        <taxon>Eukaryota</taxon>
        <taxon>Viridiplantae</taxon>
        <taxon>Streptophyta</taxon>
        <taxon>Embryophyta</taxon>
        <taxon>Tracheophyta</taxon>
        <taxon>Spermatophyta</taxon>
        <taxon>Magnoliopsida</taxon>
        <taxon>eudicotyledons</taxon>
        <taxon>Gunneridae</taxon>
        <taxon>Pentapetalae</taxon>
        <taxon>asterids</taxon>
        <taxon>lamiids</taxon>
        <taxon>Gentianales</taxon>
        <taxon>Apocynaceae</taxon>
        <taxon>Rauvolfioideae</taxon>
        <taxon>Vinceae</taxon>
        <taxon>Catharanthinae</taxon>
        <taxon>Catharanthus</taxon>
    </lineage>
</organism>
<accession>A0ACB9ZKM2</accession>
<protein>
    <submittedName>
        <fullName evidence="1">Uncharacterized protein</fullName>
    </submittedName>
</protein>
<dbReference type="EMBL" id="CM044708">
    <property type="protein sequence ID" value="KAI5647934.1"/>
    <property type="molecule type" value="Genomic_DNA"/>
</dbReference>